<dbReference type="GeneID" id="86194385"/>
<comment type="caution">
    <text evidence="1">The sequence shown here is derived from an EMBL/GenBank/DDBJ whole genome shotgun (WGS) entry which is preliminary data.</text>
</comment>
<keyword evidence="2" id="KW-1185">Reference proteome</keyword>
<dbReference type="Proteomes" id="UP000287361">
    <property type="component" value="Unassembled WGS sequence"/>
</dbReference>
<gene>
    <name evidence="1" type="ORF">KGMB03357_13900</name>
</gene>
<dbReference type="EMBL" id="BHVZ01000002">
    <property type="protein sequence ID" value="GCB29729.1"/>
    <property type="molecule type" value="Genomic_DNA"/>
</dbReference>
<organism evidence="1 2">
    <name type="scientific">Anaerotignum faecicola</name>
    <dbReference type="NCBI Taxonomy" id="2358141"/>
    <lineage>
        <taxon>Bacteria</taxon>
        <taxon>Bacillati</taxon>
        <taxon>Bacillota</taxon>
        <taxon>Clostridia</taxon>
        <taxon>Lachnospirales</taxon>
        <taxon>Anaerotignaceae</taxon>
        <taxon>Anaerotignum</taxon>
    </lineage>
</organism>
<proteinExistence type="predicted"/>
<dbReference type="OrthoDB" id="9797806at2"/>
<evidence type="ECO:0000313" key="2">
    <source>
        <dbReference type="Proteomes" id="UP000287361"/>
    </source>
</evidence>
<sequence length="74" mass="8822">MREYQTGMREERVLSKVVCNGCGREIPLRGADYFHAEKTWGYFSEQDGRQDAFDLCEECYRKMTEGFRIKIEEK</sequence>
<accession>A0A401LDV7</accession>
<reference evidence="1 2" key="1">
    <citation type="submission" date="2018-10" db="EMBL/GenBank/DDBJ databases">
        <title>Draft Genome Sequence of Anaerotignum sp. KCTC 15736.</title>
        <authorList>
            <person name="Choi S.H."/>
            <person name="Kim J.S."/>
            <person name="Kang S.W."/>
            <person name="Lee J.S."/>
            <person name="Park S.H."/>
        </authorList>
    </citation>
    <scope>NUCLEOTIDE SEQUENCE [LARGE SCALE GENOMIC DNA]</scope>
    <source>
        <strain evidence="1 2">KCTC 15736</strain>
    </source>
</reference>
<name>A0A401LDV7_9FIRM</name>
<dbReference type="AlphaFoldDB" id="A0A401LDV7"/>
<protein>
    <submittedName>
        <fullName evidence="1">Uncharacterized protein</fullName>
    </submittedName>
</protein>
<dbReference type="RefSeq" id="WP_118579571.1">
    <property type="nucleotide sequence ID" value="NZ_DAVZTY010000049.1"/>
</dbReference>
<evidence type="ECO:0000313" key="1">
    <source>
        <dbReference type="EMBL" id="GCB29729.1"/>
    </source>
</evidence>